<dbReference type="GO" id="GO:0005634">
    <property type="term" value="C:nucleus"/>
    <property type="evidence" value="ECO:0007669"/>
    <property type="project" value="TreeGrafter"/>
</dbReference>
<feature type="compositionally biased region" description="Low complexity" evidence="1">
    <location>
        <begin position="103"/>
        <end position="116"/>
    </location>
</feature>
<dbReference type="InterPro" id="IPR045107">
    <property type="entry name" value="SAC3/GANP/THP3"/>
</dbReference>
<evidence type="ECO:0000313" key="4">
    <source>
        <dbReference type="Proteomes" id="UP000267821"/>
    </source>
</evidence>
<dbReference type="InterPro" id="IPR005062">
    <property type="entry name" value="SAC3/GANP/THP3_conserved"/>
</dbReference>
<dbReference type="PANTHER" id="PTHR12436:SF4">
    <property type="entry name" value="LEUKOCYTE RECEPTOR CLUSTER MEMBER 8"/>
    <property type="match status" value="1"/>
</dbReference>
<dbReference type="FunCoup" id="A0A3N4M7U1">
    <property type="interactions" value="31"/>
</dbReference>
<reference evidence="3 4" key="1">
    <citation type="journal article" date="2018" name="Nat. Ecol. Evol.">
        <title>Pezizomycetes genomes reveal the molecular basis of ectomycorrhizal truffle lifestyle.</title>
        <authorList>
            <person name="Murat C."/>
            <person name="Payen T."/>
            <person name="Noel B."/>
            <person name="Kuo A."/>
            <person name="Morin E."/>
            <person name="Chen J."/>
            <person name="Kohler A."/>
            <person name="Krizsan K."/>
            <person name="Balestrini R."/>
            <person name="Da Silva C."/>
            <person name="Montanini B."/>
            <person name="Hainaut M."/>
            <person name="Levati E."/>
            <person name="Barry K.W."/>
            <person name="Belfiori B."/>
            <person name="Cichocki N."/>
            <person name="Clum A."/>
            <person name="Dockter R.B."/>
            <person name="Fauchery L."/>
            <person name="Guy J."/>
            <person name="Iotti M."/>
            <person name="Le Tacon F."/>
            <person name="Lindquist E.A."/>
            <person name="Lipzen A."/>
            <person name="Malagnac F."/>
            <person name="Mello A."/>
            <person name="Molinier V."/>
            <person name="Miyauchi S."/>
            <person name="Poulain J."/>
            <person name="Riccioni C."/>
            <person name="Rubini A."/>
            <person name="Sitrit Y."/>
            <person name="Splivallo R."/>
            <person name="Traeger S."/>
            <person name="Wang M."/>
            <person name="Zifcakova L."/>
            <person name="Wipf D."/>
            <person name="Zambonelli A."/>
            <person name="Paolocci F."/>
            <person name="Nowrousian M."/>
            <person name="Ottonello S."/>
            <person name="Baldrian P."/>
            <person name="Spatafora J.W."/>
            <person name="Henrissat B."/>
            <person name="Nagy L.G."/>
            <person name="Aury J.M."/>
            <person name="Wincker P."/>
            <person name="Grigoriev I.V."/>
            <person name="Bonfante P."/>
            <person name="Martin F.M."/>
        </authorList>
    </citation>
    <scope>NUCLEOTIDE SEQUENCE [LARGE SCALE GENOMIC DNA]</scope>
    <source>
        <strain evidence="3 4">ATCC MYA-4762</strain>
    </source>
</reference>
<dbReference type="EMBL" id="ML121536">
    <property type="protein sequence ID" value="RPB26035.1"/>
    <property type="molecule type" value="Genomic_DNA"/>
</dbReference>
<evidence type="ECO:0000259" key="2">
    <source>
        <dbReference type="Pfam" id="PF03399"/>
    </source>
</evidence>
<feature type="non-terminal residue" evidence="3">
    <location>
        <position position="1"/>
    </location>
</feature>
<evidence type="ECO:0000313" key="3">
    <source>
        <dbReference type="EMBL" id="RPB26035.1"/>
    </source>
</evidence>
<gene>
    <name evidence="3" type="ORF">L211DRAFT_874607</name>
</gene>
<dbReference type="PANTHER" id="PTHR12436">
    <property type="entry name" value="80 KDA MCM3-ASSOCIATED PROTEIN"/>
    <property type="match status" value="1"/>
</dbReference>
<name>A0A3N4M7U1_9PEZI</name>
<feature type="compositionally biased region" description="Basic and acidic residues" evidence="1">
    <location>
        <begin position="117"/>
        <end position="131"/>
    </location>
</feature>
<evidence type="ECO:0000256" key="1">
    <source>
        <dbReference type="SAM" id="MobiDB-lite"/>
    </source>
</evidence>
<feature type="region of interest" description="Disordered" evidence="1">
    <location>
        <begin position="96"/>
        <end position="131"/>
    </location>
</feature>
<dbReference type="Proteomes" id="UP000267821">
    <property type="component" value="Unassembled WGS sequence"/>
</dbReference>
<dbReference type="STRING" id="1051890.A0A3N4M7U1"/>
<feature type="domain" description="SAC3/GANP/THP3 conserved" evidence="2">
    <location>
        <begin position="201"/>
        <end position="414"/>
    </location>
</feature>
<sequence length="458" mass="52950">KKTEFPQKLKSYVARAFENLPDAEKNEVEEELKHIITEAFDRDVVWKIDWDNLDLPQQRIRRRKIYGQTDGDIVMKDVETEVKRVEGTLRRAKTNNFDGAAVTSTTSPSSSTTSPTKFDRRSSKQWEKDPYAYGEDRSAELENMRDKRAKRFAKELSFNTNAPPWKQEKESQYSTLKADMETEGPVVGRCMDLEKRYLRLTSAPDPNMVRPLHVLEKTLDLLKKKWRTENNYSYICDQFKSLRQDLTVQHIKSEFTITVYEIHGRIALEKGDLGEYNQCQSQLQKLYQEIPGAGHPTEFKAYRILYLLHTCNQTDMSDVLASLTKTEKSDKAIQHALAVRSVLAANNYHRFFRLYLDCPNMGAYLMDSFIERERLAALEIICKAYRVFVELRFLTEELGFESDGECVQFLSNHGAGDFLQEKTDENGSAVKFHCLPARPLFTAAKEAAFRKVDIKGQI</sequence>
<protein>
    <recommendedName>
        <fullName evidence="2">SAC3/GANP/THP3 conserved domain-containing protein</fullName>
    </recommendedName>
</protein>
<accession>A0A3N4M7U1</accession>
<dbReference type="Pfam" id="PF03399">
    <property type="entry name" value="SAC3_GANP"/>
    <property type="match status" value="1"/>
</dbReference>
<dbReference type="InParanoid" id="A0A3N4M7U1"/>
<dbReference type="Gene3D" id="1.25.40.990">
    <property type="match status" value="1"/>
</dbReference>
<dbReference type="AlphaFoldDB" id="A0A3N4M7U1"/>
<organism evidence="3 4">
    <name type="scientific">Terfezia boudieri ATCC MYA-4762</name>
    <dbReference type="NCBI Taxonomy" id="1051890"/>
    <lineage>
        <taxon>Eukaryota</taxon>
        <taxon>Fungi</taxon>
        <taxon>Dikarya</taxon>
        <taxon>Ascomycota</taxon>
        <taxon>Pezizomycotina</taxon>
        <taxon>Pezizomycetes</taxon>
        <taxon>Pezizales</taxon>
        <taxon>Pezizaceae</taxon>
        <taxon>Terfezia</taxon>
    </lineage>
</organism>
<proteinExistence type="predicted"/>
<keyword evidence="4" id="KW-1185">Reference proteome</keyword>
<dbReference type="OrthoDB" id="199574at2759"/>